<dbReference type="PANTHER" id="PTHR37804">
    <property type="entry name" value="CDAA REGULATORY PROTEIN CDAR"/>
    <property type="match status" value="1"/>
</dbReference>
<keyword evidence="1" id="KW-0812">Transmembrane</keyword>
<dbReference type="AlphaFoldDB" id="F4LU01"/>
<proteinExistence type="predicted"/>
<dbReference type="PATRIC" id="fig|1209989.3.peg.378"/>
<sequence>MHKFFANDTAVKVLSIIVAIVMWLYVMNEQNPQVTYVVRDVPVKLSNLDEDKFALKDESSQFTVNVKVRGRRSLVTDLKPNDISAEVSMRGRMEGDNLIRVDVVVPPNIELIDVLPREIMVTLEAVIEEQRPVTVEVVGTPAQGFAAGKPQVKPQEVVIKGPRSIVNAVKKISTTIDISDKDSTVISTLPFMVLDGQGNEQKRITFRPDVVEVTVPIVPVSNVQVLPNIRGNPPEGYIIRDVRIDPPSITVTGSADILNNLQSINTEPINIQGEMSTVSVNVNLILPKGITIFDEEVQSAQVTIEIEKLATTTLNIKSDKIAIEGADSGLNAELEHDRDIILTVSGPESIIDKVNENMVKLNVDITGLTEGEHLVKIRADISRPYRIIKIEPSEIIATISSLLR</sequence>
<dbReference type="STRING" id="1209989.TepRe1_0324"/>
<feature type="transmembrane region" description="Helical" evidence="1">
    <location>
        <begin position="9"/>
        <end position="26"/>
    </location>
</feature>
<dbReference type="InterPro" id="IPR053154">
    <property type="entry name" value="c-di-AMP_regulator"/>
</dbReference>
<protein>
    <submittedName>
        <fullName evidence="2">YbbR family protein</fullName>
    </submittedName>
</protein>
<dbReference type="Gene3D" id="2.170.120.30">
    <property type="match status" value="2"/>
</dbReference>
<organism evidence="2 3">
    <name type="scientific">Tepidanaerobacter acetatoxydans (strain DSM 21804 / JCM 16047 / Re1)</name>
    <dbReference type="NCBI Taxonomy" id="1209989"/>
    <lineage>
        <taxon>Bacteria</taxon>
        <taxon>Bacillati</taxon>
        <taxon>Bacillota</taxon>
        <taxon>Clostridia</taxon>
        <taxon>Thermosediminibacterales</taxon>
        <taxon>Tepidanaerobacteraceae</taxon>
        <taxon>Tepidanaerobacter</taxon>
    </lineage>
</organism>
<dbReference type="KEGG" id="tae:TepiRe1_0360"/>
<dbReference type="RefSeq" id="WP_013777450.1">
    <property type="nucleotide sequence ID" value="NC_015519.1"/>
</dbReference>
<keyword evidence="1" id="KW-1133">Transmembrane helix</keyword>
<evidence type="ECO:0000313" key="3">
    <source>
        <dbReference type="Proteomes" id="UP000010802"/>
    </source>
</evidence>
<keyword evidence="3" id="KW-1185">Reference proteome</keyword>
<keyword evidence="1" id="KW-0472">Membrane</keyword>
<accession>F4LU01</accession>
<dbReference type="Proteomes" id="UP000010802">
    <property type="component" value="Chromosome"/>
</dbReference>
<evidence type="ECO:0000313" key="2">
    <source>
        <dbReference type="EMBL" id="CCP25038.1"/>
    </source>
</evidence>
<dbReference type="HOGENOM" id="CLU_039811_4_1_9"/>
<dbReference type="EMBL" id="HF563609">
    <property type="protein sequence ID" value="CCP25038.1"/>
    <property type="molecule type" value="Genomic_DNA"/>
</dbReference>
<dbReference type="KEGG" id="tep:TepRe1_0324"/>
<dbReference type="PANTHER" id="PTHR37804:SF1">
    <property type="entry name" value="CDAA REGULATORY PROTEIN CDAR"/>
    <property type="match status" value="1"/>
</dbReference>
<gene>
    <name evidence="2" type="ordered locus">TEPIRE1_0360</name>
</gene>
<dbReference type="OrthoDB" id="2111604at2"/>
<dbReference type="Gene3D" id="2.170.120.40">
    <property type="entry name" value="YbbR-like domain"/>
    <property type="match status" value="2"/>
</dbReference>
<dbReference type="InterPro" id="IPR012505">
    <property type="entry name" value="YbbR"/>
</dbReference>
<evidence type="ECO:0000256" key="1">
    <source>
        <dbReference type="SAM" id="Phobius"/>
    </source>
</evidence>
<dbReference type="Pfam" id="PF07949">
    <property type="entry name" value="YbbR"/>
    <property type="match status" value="4"/>
</dbReference>
<accession>L0RZJ4</accession>
<dbReference type="eggNOG" id="COG4856">
    <property type="taxonomic scope" value="Bacteria"/>
</dbReference>
<reference evidence="3" key="1">
    <citation type="journal article" date="2013" name="Genome Announc.">
        <title>First genome sequence of a syntrophic acetate-oxidizing bacterium, Tepidanaerobacter acetatoxydans strain Re1.</title>
        <authorList>
            <person name="Manzoor S."/>
            <person name="Bongcam-Rudloff E."/>
            <person name="Schnurer A."/>
            <person name="Muller B."/>
        </authorList>
    </citation>
    <scope>NUCLEOTIDE SEQUENCE [LARGE SCALE GENOMIC DNA]</scope>
    <source>
        <strain evidence="3">Re1</strain>
    </source>
</reference>
<name>F4LU01_TEPAE</name>